<organism evidence="4 5">
    <name type="scientific">Halovivax ruber (strain DSM 18193 / JCM 13892 / XH-70)</name>
    <dbReference type="NCBI Taxonomy" id="797302"/>
    <lineage>
        <taxon>Archaea</taxon>
        <taxon>Methanobacteriati</taxon>
        <taxon>Methanobacteriota</taxon>
        <taxon>Stenosarchaea group</taxon>
        <taxon>Halobacteria</taxon>
        <taxon>Halobacteriales</taxon>
        <taxon>Natrialbaceae</taxon>
        <taxon>Halovivax</taxon>
    </lineage>
</organism>
<keyword evidence="1" id="KW-1133">Transmembrane helix</keyword>
<feature type="domain" description="DUF1508" evidence="2">
    <location>
        <begin position="711"/>
        <end position="755"/>
    </location>
</feature>
<dbReference type="Pfam" id="PF07411">
    <property type="entry name" value="DUF1508"/>
    <property type="match status" value="4"/>
</dbReference>
<dbReference type="eggNOG" id="arCOG06550">
    <property type="taxonomic scope" value="Archaea"/>
</dbReference>
<dbReference type="AlphaFoldDB" id="L0I855"/>
<dbReference type="STRING" id="797302.Halru_1153"/>
<feature type="transmembrane region" description="Helical" evidence="1">
    <location>
        <begin position="31"/>
        <end position="50"/>
    </location>
</feature>
<dbReference type="eggNOG" id="arCOG02827">
    <property type="taxonomic scope" value="Archaea"/>
</dbReference>
<dbReference type="GeneID" id="14375407"/>
<dbReference type="Proteomes" id="UP000010846">
    <property type="component" value="Chromosome"/>
</dbReference>
<evidence type="ECO:0000259" key="3">
    <source>
        <dbReference type="Pfam" id="PF23600"/>
    </source>
</evidence>
<dbReference type="SUPFAM" id="SSF160113">
    <property type="entry name" value="YegP-like"/>
    <property type="match status" value="11"/>
</dbReference>
<dbReference type="Gene3D" id="2.30.29.80">
    <property type="match status" value="5"/>
</dbReference>
<evidence type="ECO:0000313" key="5">
    <source>
        <dbReference type="Proteomes" id="UP000010846"/>
    </source>
</evidence>
<dbReference type="Pfam" id="PF23600">
    <property type="entry name" value="CdpA_N"/>
    <property type="match status" value="1"/>
</dbReference>
<protein>
    <recommendedName>
        <fullName evidence="6">DUF1508 domain-containing protein</fullName>
    </recommendedName>
</protein>
<feature type="domain" description="DUF1508" evidence="2">
    <location>
        <begin position="540"/>
        <end position="584"/>
    </location>
</feature>
<proteinExistence type="predicted"/>
<evidence type="ECO:0008006" key="6">
    <source>
        <dbReference type="Google" id="ProtNLM"/>
    </source>
</evidence>
<dbReference type="Gene3D" id="3.30.160.160">
    <property type="entry name" value="YegP-like"/>
    <property type="match status" value="2"/>
</dbReference>
<evidence type="ECO:0000313" key="4">
    <source>
        <dbReference type="EMBL" id="AGB15770.1"/>
    </source>
</evidence>
<sequence length="932" mass="103894">MSSIRNFSDKLLRLYEHYVGEPESVKDAYGYWLFVAGFILGGIAVVLYIVNFGATEPRSDAEFLVNRVVGIVGSFGAILGLFGLVLMLPVRKRAIQASAVGLVIALVGTATFGIAYPDHWRGLGDGPDYTLQVLGLYAVGLGIIAGVTALVPVITGRKGKYVSEEGATEDPPVLTGDAMEGAQFAVFRDENDDWSWHVLHLEALAASQESALTRPDAQADIEEVKSQIGSAGLMELTTSAFRLYETRDGQWEWTLVRDDGSVVARCGDQFETRDGAEESVSFLKDRGPVAGVIEIDDAAFNYYESRDRWHWQLLDGNREPLAVSPTGYTSKADAKAGSSAFVDHFENARLLAMEHVAIELIDEDGGWYWRFVGTDDEEIGRSERAYETRRDAEEAVEALLESFGEMAVTVSGEPTYELYSSGEEWRWRLVGYDEQIVARNPNSAPGYDEMARTTDLFANNVEDADVFEIDGALYERYKTDGHWRWRLVDEDRNIVAASTEPHDSAEDAADAIERMQNQASEAELIEFENSAFQVYEADTGEWRWRLIDEDGNVLADSGAEHGSKGEAAEAMMTLKEQAPDAELLEIERAAFELFVDDGEWGWRLIDDGGKLIAEDPNSHPNRQAAKQAMDQLVENIDTASQTMEHAAFQTYVDEDEWFWRFVMPDGTVVAESEESAPTQDEIVEGIDRIRDVASNADRSRIGELFVQLAGSGSWHWRLLDRDRELIASSQVTYDSRQAVETAIHELVSKAPDAPIFHVETALIRLTNGDGWTWDLVDQDRDVLATSGTTVDDESDARDVVDEIRRLAPAAGQVDFDVASYEFISDEEGWSWRLIDEDGQVVAKCIESFETMDGAETSVEQIRDVIPKASILEIDGVSFELHYDDDGWIWQLVDEHGEPMSESTKTYESRTEARDAMTNVKVHAPDGWIEFTE</sequence>
<feature type="domain" description="DUF1508" evidence="2">
    <location>
        <begin position="362"/>
        <end position="398"/>
    </location>
</feature>
<keyword evidence="1" id="KW-0472">Membrane</keyword>
<dbReference type="RefSeq" id="WP_015300429.1">
    <property type="nucleotide sequence ID" value="NC_019964.1"/>
</dbReference>
<evidence type="ECO:0000259" key="2">
    <source>
        <dbReference type="Pfam" id="PF07411"/>
    </source>
</evidence>
<keyword evidence="5" id="KW-1185">Reference proteome</keyword>
<evidence type="ECO:0000256" key="1">
    <source>
        <dbReference type="SAM" id="Phobius"/>
    </source>
</evidence>
<dbReference type="InterPro" id="IPR010879">
    <property type="entry name" value="DUF1508"/>
</dbReference>
<keyword evidence="1" id="KW-0812">Transmembrane</keyword>
<reference evidence="4" key="1">
    <citation type="submission" date="2011-09" db="EMBL/GenBank/DDBJ databases">
        <title>Complete sequence of Halovivax ruber XH-70.</title>
        <authorList>
            <consortium name="US DOE Joint Genome Institute"/>
            <person name="Lucas S."/>
            <person name="Han J."/>
            <person name="Lapidus A."/>
            <person name="Cheng J.-F."/>
            <person name="Goodwin L."/>
            <person name="Pitluck S."/>
            <person name="Peters L."/>
            <person name="Mikhailova N."/>
            <person name="Davenport K."/>
            <person name="Detter J.C."/>
            <person name="Han C."/>
            <person name="Tapia R."/>
            <person name="Land M."/>
            <person name="Hauser L."/>
            <person name="Kyrpides N."/>
            <person name="Ivanova N."/>
            <person name="Pagani I."/>
            <person name="Sproer C."/>
            <person name="Anderson I."/>
            <person name="Woyke T."/>
        </authorList>
    </citation>
    <scope>NUCLEOTIDE SEQUENCE</scope>
    <source>
        <strain evidence="4">XH-70</strain>
    </source>
</reference>
<dbReference type="KEGG" id="hru:Halru_1153"/>
<dbReference type="EMBL" id="CP003050">
    <property type="protein sequence ID" value="AGB15770.1"/>
    <property type="molecule type" value="Genomic_DNA"/>
</dbReference>
<feature type="transmembrane region" description="Helical" evidence="1">
    <location>
        <begin position="136"/>
        <end position="154"/>
    </location>
</feature>
<feature type="transmembrane region" description="Helical" evidence="1">
    <location>
        <begin position="70"/>
        <end position="90"/>
    </location>
</feature>
<dbReference type="HOGENOM" id="CLU_301613_0_0_2"/>
<accession>L0I855</accession>
<feature type="domain" description="DUF1508" evidence="2">
    <location>
        <begin position="480"/>
        <end position="526"/>
    </location>
</feature>
<feature type="domain" description="Cell division protein A N-terminal" evidence="3">
    <location>
        <begin position="10"/>
        <end position="158"/>
    </location>
</feature>
<gene>
    <name evidence="4" type="ordered locus">Halru_1153</name>
</gene>
<dbReference type="InterPro" id="IPR055563">
    <property type="entry name" value="CdpA_N"/>
</dbReference>
<dbReference type="InterPro" id="IPR036913">
    <property type="entry name" value="YegP-like_sf"/>
</dbReference>
<dbReference type="OrthoDB" id="108721at2157"/>
<feature type="transmembrane region" description="Helical" evidence="1">
    <location>
        <begin position="97"/>
        <end position="116"/>
    </location>
</feature>
<name>L0I855_HALRX</name>